<proteinExistence type="predicted"/>
<dbReference type="GO" id="GO:0046872">
    <property type="term" value="F:metal ion binding"/>
    <property type="evidence" value="ECO:0007669"/>
    <property type="project" value="UniProtKB-KW"/>
</dbReference>
<keyword evidence="3" id="KW-0862">Zinc</keyword>
<feature type="domain" description="Glycoside hydrolase family 42 N-terminal" evidence="6">
    <location>
        <begin position="36"/>
        <end position="396"/>
    </location>
</feature>
<dbReference type="InterPro" id="IPR003476">
    <property type="entry name" value="Glyco_hydro_42"/>
</dbReference>
<dbReference type="EMBL" id="CP042806">
    <property type="protein sequence ID" value="QEE29564.1"/>
    <property type="molecule type" value="Genomic_DNA"/>
</dbReference>
<gene>
    <name evidence="7" type="ORF">FTW19_17105</name>
</gene>
<evidence type="ECO:0000256" key="1">
    <source>
        <dbReference type="ARBA" id="ARBA00022723"/>
    </source>
</evidence>
<dbReference type="Proteomes" id="UP000321820">
    <property type="component" value="Chromosome"/>
</dbReference>
<feature type="signal peptide" evidence="5">
    <location>
        <begin position="1"/>
        <end position="22"/>
    </location>
</feature>
<dbReference type="RefSeq" id="WP_147648756.1">
    <property type="nucleotide sequence ID" value="NZ_CP042806.1"/>
</dbReference>
<dbReference type="GO" id="GO:0004565">
    <property type="term" value="F:beta-galactosidase activity"/>
    <property type="evidence" value="ECO:0007669"/>
    <property type="project" value="InterPro"/>
</dbReference>
<keyword evidence="2" id="KW-0378">Hydrolase</keyword>
<dbReference type="Gene3D" id="3.20.20.80">
    <property type="entry name" value="Glycosidases"/>
    <property type="match status" value="1"/>
</dbReference>
<dbReference type="OrthoDB" id="9800974at2"/>
<evidence type="ECO:0000256" key="4">
    <source>
        <dbReference type="ARBA" id="ARBA00023295"/>
    </source>
</evidence>
<evidence type="ECO:0000256" key="3">
    <source>
        <dbReference type="ARBA" id="ARBA00022833"/>
    </source>
</evidence>
<dbReference type="SUPFAM" id="SSF51445">
    <property type="entry name" value="(Trans)glycosidases"/>
    <property type="match status" value="1"/>
</dbReference>
<evidence type="ECO:0000256" key="2">
    <source>
        <dbReference type="ARBA" id="ARBA00022801"/>
    </source>
</evidence>
<dbReference type="Pfam" id="PF02449">
    <property type="entry name" value="Glyco_hydro_42"/>
    <property type="match status" value="1"/>
</dbReference>
<keyword evidence="4" id="KW-0326">Glycosidase</keyword>
<name>A0A5B9ED47_9BACT</name>
<organism evidence="7 8">
    <name type="scientific">Terriglobus albidus</name>
    <dbReference type="NCBI Taxonomy" id="1592106"/>
    <lineage>
        <taxon>Bacteria</taxon>
        <taxon>Pseudomonadati</taxon>
        <taxon>Acidobacteriota</taxon>
        <taxon>Terriglobia</taxon>
        <taxon>Terriglobales</taxon>
        <taxon>Acidobacteriaceae</taxon>
        <taxon>Terriglobus</taxon>
    </lineage>
</organism>
<keyword evidence="8" id="KW-1185">Reference proteome</keyword>
<evidence type="ECO:0000313" key="7">
    <source>
        <dbReference type="EMBL" id="QEE29564.1"/>
    </source>
</evidence>
<evidence type="ECO:0000256" key="5">
    <source>
        <dbReference type="SAM" id="SignalP"/>
    </source>
</evidence>
<reference evidence="7 8" key="1">
    <citation type="submission" date="2019-08" db="EMBL/GenBank/DDBJ databases">
        <title>Complete genome sequence of Terriglobus albidus strain ORNL.</title>
        <authorList>
            <person name="Podar M."/>
        </authorList>
    </citation>
    <scope>NUCLEOTIDE SEQUENCE [LARGE SCALE GENOMIC DNA]</scope>
    <source>
        <strain evidence="7 8">ORNL</strain>
    </source>
</reference>
<dbReference type="AlphaFoldDB" id="A0A5B9ED47"/>
<dbReference type="PANTHER" id="PTHR36447">
    <property type="entry name" value="BETA-GALACTOSIDASE GANA"/>
    <property type="match status" value="1"/>
</dbReference>
<dbReference type="GO" id="GO:0005975">
    <property type="term" value="P:carbohydrate metabolic process"/>
    <property type="evidence" value="ECO:0007669"/>
    <property type="project" value="InterPro"/>
</dbReference>
<sequence>MKRILPAVLATLLFANPLVSQAPATNATKLYLGAAWYPEAWPESRWERDLTLMQQAGINFVRITEFAWSAMEPSEGHYDLDWVNRAIRLAEKHGIAVVLGTPSAAPPAWLTQKYPETLWVDQNGKRAEHGNRQQFNWANPKYRELSAKIASAMAERFGRDPNVIGWQIDNEYAEVSYDPETKKMYQDWLRAHYGTLDALNTRWTTSYWSQTYNDWSQIPIETKYGNPGLLLSWKRFISDTWRSYQKNQLDVIWAKADRRQWITTNMMGWFDEYDHYTVSQDLDLTSWDDYVGSGHLNAARNGAAHDLTRGFLRKNFRVMETQPGFVNWHANNNALDKGEVHAMAWHDIGHGADAVEYWQWRSALNGQEEYHGTLVGADGEPVPLYDEVAQVGKEFTAAVGGPLR</sequence>
<keyword evidence="5" id="KW-0732">Signal</keyword>
<feature type="chain" id="PRO_5023140677" description="Glycoside hydrolase family 42 N-terminal domain-containing protein" evidence="5">
    <location>
        <begin position="23"/>
        <end position="404"/>
    </location>
</feature>
<dbReference type="PANTHER" id="PTHR36447:SF2">
    <property type="entry name" value="BETA-GALACTOSIDASE YESZ"/>
    <property type="match status" value="1"/>
</dbReference>
<dbReference type="KEGG" id="talb:FTW19_17105"/>
<evidence type="ECO:0000313" key="8">
    <source>
        <dbReference type="Proteomes" id="UP000321820"/>
    </source>
</evidence>
<evidence type="ECO:0000259" key="6">
    <source>
        <dbReference type="Pfam" id="PF02449"/>
    </source>
</evidence>
<dbReference type="InterPro" id="IPR013529">
    <property type="entry name" value="Glyco_hydro_42_N"/>
</dbReference>
<dbReference type="InterPro" id="IPR017853">
    <property type="entry name" value="GH"/>
</dbReference>
<protein>
    <recommendedName>
        <fullName evidence="6">Glycoside hydrolase family 42 N-terminal domain-containing protein</fullName>
    </recommendedName>
</protein>
<accession>A0A5B9ED47</accession>
<keyword evidence="1" id="KW-0479">Metal-binding</keyword>
<dbReference type="GO" id="GO:0009341">
    <property type="term" value="C:beta-galactosidase complex"/>
    <property type="evidence" value="ECO:0007669"/>
    <property type="project" value="InterPro"/>
</dbReference>